<dbReference type="RefSeq" id="WP_004093818.1">
    <property type="nucleotide sequence ID" value="NZ_AFGF01000049.1"/>
</dbReference>
<reference evidence="3 4" key="1">
    <citation type="journal article" date="2011" name="EMBO J.">
        <title>Structural diversity of bacterial flagellar motors.</title>
        <authorList>
            <person name="Chen S."/>
            <person name="Beeby M."/>
            <person name="Murphy G.E."/>
            <person name="Leadbetter J.R."/>
            <person name="Hendrixson D.R."/>
            <person name="Briegel A."/>
            <person name="Li Z."/>
            <person name="Shi J."/>
            <person name="Tocheva E.I."/>
            <person name="Muller A."/>
            <person name="Dobro M.J."/>
            <person name="Jensen G.J."/>
        </authorList>
    </citation>
    <scope>NUCLEOTIDE SEQUENCE [LARGE SCALE GENOMIC DNA]</scope>
    <source>
        <strain evidence="3 4">DSM 6540</strain>
    </source>
</reference>
<evidence type="ECO:0000313" key="3">
    <source>
        <dbReference type="EMBL" id="EGO64816.1"/>
    </source>
</evidence>
<keyword evidence="4" id="KW-1185">Reference proteome</keyword>
<dbReference type="Gene3D" id="1.10.1530.10">
    <property type="match status" value="1"/>
</dbReference>
<evidence type="ECO:0000256" key="1">
    <source>
        <dbReference type="ARBA" id="ARBA00006056"/>
    </source>
</evidence>
<dbReference type="PANTHER" id="PTHR11091">
    <property type="entry name" value="OXIDOREDUCTASE-RELATED"/>
    <property type="match status" value="1"/>
</dbReference>
<sequence length="355" mass="38583">MENTVFISSDELRCFVTAIYEKLNVPKEDAGLIADSLVQADLWGHQSHGVLRLSWYVERLRHGVMQPVTRTKYMMDAGAIAVIDGQEGIGQVITAAAMRDAVKRAKEHGIAAVAVRNSNHFGTCMYYTLMAAREGCIGFLTTNGGPAIAPWGGMKKTIGTNPWSIAAPAGKHEPMVLDIANTAVARGKIYLARNRHQPIPLGWALNAEGEPTIDPQEAINGIILPMAGHKGYAIGVMMDVLAGVMSGSAWGHKVNGPYHYDKKSGAGHFIITMNIDAFRPLAEFNSTMEEMIRSLKSAPLAKDCSEVFFPGEIEARNDVKNRETGLQLAADTITDLKKLAREFELQSLLPQGVLV</sequence>
<comment type="similarity">
    <text evidence="1">Belongs to the LDH2/MDH2 oxidoreductase family.</text>
</comment>
<evidence type="ECO:0000313" key="4">
    <source>
        <dbReference type="Proteomes" id="UP000003240"/>
    </source>
</evidence>
<dbReference type="Proteomes" id="UP000003240">
    <property type="component" value="Unassembled WGS sequence"/>
</dbReference>
<name>F7NGL2_9FIRM</name>
<dbReference type="PANTHER" id="PTHR11091:SF0">
    <property type="entry name" value="MALATE DEHYDROGENASE"/>
    <property type="match status" value="1"/>
</dbReference>
<comment type="caution">
    <text evidence="3">The sequence shown here is derived from an EMBL/GenBank/DDBJ whole genome shotgun (WGS) entry which is preliminary data.</text>
</comment>
<organism evidence="3 4">
    <name type="scientific">Acetonema longum DSM 6540</name>
    <dbReference type="NCBI Taxonomy" id="1009370"/>
    <lineage>
        <taxon>Bacteria</taxon>
        <taxon>Bacillati</taxon>
        <taxon>Bacillota</taxon>
        <taxon>Negativicutes</taxon>
        <taxon>Acetonemataceae</taxon>
        <taxon>Acetonema</taxon>
    </lineage>
</organism>
<gene>
    <name evidence="3" type="ORF">ALO_06000</name>
</gene>
<dbReference type="STRING" id="1009370.ALO_06000"/>
<evidence type="ECO:0000256" key="2">
    <source>
        <dbReference type="ARBA" id="ARBA00023002"/>
    </source>
</evidence>
<dbReference type="AlphaFoldDB" id="F7NGL2"/>
<dbReference type="InterPro" id="IPR043144">
    <property type="entry name" value="Mal/L-sulf/L-lact_DH-like_ah"/>
</dbReference>
<dbReference type="OrthoDB" id="9769447at2"/>
<dbReference type="Gene3D" id="3.30.1370.60">
    <property type="entry name" value="Hypothetical oxidoreductase yiak, domain 2"/>
    <property type="match status" value="1"/>
</dbReference>
<dbReference type="SUPFAM" id="SSF89733">
    <property type="entry name" value="L-sulfolactate dehydrogenase-like"/>
    <property type="match status" value="1"/>
</dbReference>
<dbReference type="Pfam" id="PF02615">
    <property type="entry name" value="Ldh_2"/>
    <property type="match status" value="1"/>
</dbReference>
<dbReference type="InterPro" id="IPR003767">
    <property type="entry name" value="Malate/L-lactate_DH-like"/>
</dbReference>
<proteinExistence type="inferred from homology"/>
<protein>
    <submittedName>
        <fullName evidence="3">Malate/L-lactate dehydrogenase</fullName>
    </submittedName>
</protein>
<accession>F7NGL2</accession>
<dbReference type="InterPro" id="IPR036111">
    <property type="entry name" value="Mal/L-sulfo/L-lacto_DH-like_sf"/>
</dbReference>
<dbReference type="GO" id="GO:0016491">
    <property type="term" value="F:oxidoreductase activity"/>
    <property type="evidence" value="ECO:0007669"/>
    <property type="project" value="UniProtKB-KW"/>
</dbReference>
<dbReference type="eggNOG" id="COG2055">
    <property type="taxonomic scope" value="Bacteria"/>
</dbReference>
<dbReference type="EMBL" id="AFGF01000049">
    <property type="protein sequence ID" value="EGO64816.1"/>
    <property type="molecule type" value="Genomic_DNA"/>
</dbReference>
<dbReference type="InterPro" id="IPR043143">
    <property type="entry name" value="Mal/L-sulf/L-lact_DH-like_NADP"/>
</dbReference>
<keyword evidence="2" id="KW-0560">Oxidoreductase</keyword>